<evidence type="ECO:0000256" key="1">
    <source>
        <dbReference type="SAM" id="Phobius"/>
    </source>
</evidence>
<comment type="caution">
    <text evidence="2">The sequence shown here is derived from an EMBL/GenBank/DDBJ whole genome shotgun (WGS) entry which is preliminary data.</text>
</comment>
<gene>
    <name evidence="2" type="ORF">LCGC14_0338340</name>
</gene>
<keyword evidence="1" id="KW-0812">Transmembrane</keyword>
<keyword evidence="1" id="KW-0472">Membrane</keyword>
<evidence type="ECO:0000313" key="2">
    <source>
        <dbReference type="EMBL" id="KKN79630.1"/>
    </source>
</evidence>
<protein>
    <submittedName>
        <fullName evidence="2">Uncharacterized protein</fullName>
    </submittedName>
</protein>
<name>A0A0F9TEI3_9ZZZZ</name>
<reference evidence="2" key="1">
    <citation type="journal article" date="2015" name="Nature">
        <title>Complex archaea that bridge the gap between prokaryotes and eukaryotes.</title>
        <authorList>
            <person name="Spang A."/>
            <person name="Saw J.H."/>
            <person name="Jorgensen S.L."/>
            <person name="Zaremba-Niedzwiedzka K."/>
            <person name="Martijn J."/>
            <person name="Lind A.E."/>
            <person name="van Eijk R."/>
            <person name="Schleper C."/>
            <person name="Guy L."/>
            <person name="Ettema T.J."/>
        </authorList>
    </citation>
    <scope>NUCLEOTIDE SEQUENCE</scope>
</reference>
<keyword evidence="1" id="KW-1133">Transmembrane helix</keyword>
<dbReference type="AlphaFoldDB" id="A0A0F9TEI3"/>
<proteinExistence type="predicted"/>
<feature type="transmembrane region" description="Helical" evidence="1">
    <location>
        <begin position="45"/>
        <end position="65"/>
    </location>
</feature>
<organism evidence="2">
    <name type="scientific">marine sediment metagenome</name>
    <dbReference type="NCBI Taxonomy" id="412755"/>
    <lineage>
        <taxon>unclassified sequences</taxon>
        <taxon>metagenomes</taxon>
        <taxon>ecological metagenomes</taxon>
    </lineage>
</organism>
<dbReference type="EMBL" id="LAZR01000244">
    <property type="protein sequence ID" value="KKN79630.1"/>
    <property type="molecule type" value="Genomic_DNA"/>
</dbReference>
<sequence>MNEVGEEMSKRKDVGGLLLLAALLIGVMAALLAELGIRVGLAPQIAGIFQGVFIATTIFALHQIVQSDE</sequence>
<accession>A0A0F9TEI3</accession>